<reference key="1">
    <citation type="submission" date="2017-08" db="EMBL/GenBank/DDBJ databases">
        <title>A dynamic microbial community with high functional redundancy inhabits the cold, oxic subseafloor aquifer.</title>
        <authorList>
            <person name="Tully B.J."/>
            <person name="Wheat C.G."/>
            <person name="Glazer B.T."/>
            <person name="Huber J.A."/>
        </authorList>
    </citation>
    <scope>NUCLEOTIDE SEQUENCE [LARGE SCALE GENOMIC DNA]</scope>
</reference>
<dbReference type="GO" id="GO:0046872">
    <property type="term" value="F:metal ion binding"/>
    <property type="evidence" value="ECO:0007669"/>
    <property type="project" value="UniProtKB-KW"/>
</dbReference>
<organism evidence="6">
    <name type="scientific">OCS116 cluster bacterium</name>
    <dbReference type="NCBI Taxonomy" id="2030921"/>
    <lineage>
        <taxon>Bacteria</taxon>
        <taxon>Pseudomonadati</taxon>
        <taxon>Pseudomonadota</taxon>
        <taxon>Alphaproteobacteria</taxon>
        <taxon>OCS116 cluster</taxon>
    </lineage>
</organism>
<evidence type="ECO:0000313" key="6">
    <source>
        <dbReference type="EMBL" id="PCI99524.1"/>
    </source>
</evidence>
<gene>
    <name evidence="6" type="ORF">COB13_11460</name>
</gene>
<keyword evidence="4" id="KW-0411">Iron-sulfur</keyword>
<dbReference type="Pfam" id="PF09360">
    <property type="entry name" value="zf-CDGSH"/>
    <property type="match status" value="2"/>
</dbReference>
<keyword evidence="2" id="KW-0479">Metal-binding</keyword>
<dbReference type="PANTHER" id="PTHR46491:SF3">
    <property type="entry name" value="CDGSH IRON-SULFUR DOMAIN-CONTAINING PROTEIN 3, MITOCHONDRIAL"/>
    <property type="match status" value="1"/>
</dbReference>
<dbReference type="AlphaFoldDB" id="A0A2A4YXP8"/>
<feature type="domain" description="Iron-binding zinc finger CDGSH type" evidence="5">
    <location>
        <begin position="173"/>
        <end position="207"/>
    </location>
</feature>
<dbReference type="PANTHER" id="PTHR46491">
    <property type="entry name" value="CDGSH IRON SULFUR DOMAIN PROTEIN HOMOLOG"/>
    <property type="match status" value="1"/>
</dbReference>
<keyword evidence="3" id="KW-0408">Iron</keyword>
<dbReference type="Pfam" id="PF06902">
    <property type="entry name" value="Fer4_19"/>
    <property type="match status" value="1"/>
</dbReference>
<dbReference type="SUPFAM" id="SSF54862">
    <property type="entry name" value="4Fe-4S ferredoxins"/>
    <property type="match status" value="1"/>
</dbReference>
<evidence type="ECO:0000256" key="2">
    <source>
        <dbReference type="ARBA" id="ARBA00022723"/>
    </source>
</evidence>
<dbReference type="InterPro" id="IPR018967">
    <property type="entry name" value="FeS-contain_CDGSH-typ"/>
</dbReference>
<feature type="domain" description="Iron-binding zinc finger CDGSH type" evidence="5">
    <location>
        <begin position="95"/>
        <end position="131"/>
    </location>
</feature>
<dbReference type="GO" id="GO:0005737">
    <property type="term" value="C:cytoplasm"/>
    <property type="evidence" value="ECO:0007669"/>
    <property type="project" value="UniProtKB-ARBA"/>
</dbReference>
<dbReference type="InterPro" id="IPR052950">
    <property type="entry name" value="CISD"/>
</dbReference>
<evidence type="ECO:0000259" key="5">
    <source>
        <dbReference type="SMART" id="SM00704"/>
    </source>
</evidence>
<dbReference type="SMART" id="SM00704">
    <property type="entry name" value="ZnF_CDGSH"/>
    <property type="match status" value="2"/>
</dbReference>
<evidence type="ECO:0000256" key="1">
    <source>
        <dbReference type="ARBA" id="ARBA00022714"/>
    </source>
</evidence>
<keyword evidence="1" id="KW-0001">2Fe-2S</keyword>
<reference evidence="6" key="2">
    <citation type="journal article" date="2018" name="ISME J.">
        <title>A dynamic microbial community with high functional redundancy inhabits the cold, oxic subseafloor aquifer.</title>
        <authorList>
            <person name="Tully B.J."/>
            <person name="Wheat C.G."/>
            <person name="Glazer B.T."/>
            <person name="Huber J.A."/>
        </authorList>
    </citation>
    <scope>NUCLEOTIDE SEQUENCE</scope>
    <source>
        <strain evidence="6">NORP83</strain>
    </source>
</reference>
<comment type="caution">
    <text evidence="6">The sequence shown here is derived from an EMBL/GenBank/DDBJ whole genome shotgun (WGS) entry which is preliminary data.</text>
</comment>
<sequence length="210" mass="22621">MSRSYEGQHVIISFESRKCIHARKCAQNAPHIFNVNADGDWIQPDKGEVQQAIDVANLCPSGAITYQLKNNTPTPEVKVNTAHIWENGPLALRGNLNIENHGASQNATLCRCGLSRKKPFCDGAHIKGEFQATGEVDAAESESTEQTGGQLNVKPLKDGPLYVTGNLEICAGSGRLVKRGSKMALCRCGQSNNKPFCDGTHKSIGFTAEG</sequence>
<proteinExistence type="predicted"/>
<dbReference type="EMBL" id="NVUS01000015">
    <property type="protein sequence ID" value="PCI99524.1"/>
    <property type="molecule type" value="Genomic_DNA"/>
</dbReference>
<evidence type="ECO:0000256" key="3">
    <source>
        <dbReference type="ARBA" id="ARBA00023004"/>
    </source>
</evidence>
<dbReference type="GO" id="GO:0051537">
    <property type="term" value="F:2 iron, 2 sulfur cluster binding"/>
    <property type="evidence" value="ECO:0007669"/>
    <property type="project" value="UniProtKB-KW"/>
</dbReference>
<dbReference type="Gene3D" id="3.30.70.20">
    <property type="match status" value="1"/>
</dbReference>
<accession>A0A2A4YXP8</accession>
<protein>
    <submittedName>
        <fullName evidence="6">Iron-binding protein</fullName>
    </submittedName>
</protein>
<dbReference type="Gene3D" id="3.40.5.90">
    <property type="entry name" value="CDGSH iron-sulfur domain, mitoNEET-type"/>
    <property type="match status" value="2"/>
</dbReference>
<evidence type="ECO:0000256" key="4">
    <source>
        <dbReference type="ARBA" id="ARBA00023014"/>
    </source>
</evidence>
<dbReference type="InterPro" id="IPR042216">
    <property type="entry name" value="MitoNEET_CISD"/>
</dbReference>
<name>A0A2A4YXP8_9PROT</name>
<dbReference type="InterPro" id="IPR010693">
    <property type="entry name" value="Divergent_4Fe-4S_mono-cluster"/>
</dbReference>